<evidence type="ECO:0000256" key="3">
    <source>
        <dbReference type="ARBA" id="ARBA00022737"/>
    </source>
</evidence>
<feature type="repeat" description="WD" evidence="4">
    <location>
        <begin position="195"/>
        <end position="237"/>
    </location>
</feature>
<dbReference type="VEuPathDB" id="AmoebaDB:EHI_035080"/>
<evidence type="ECO:0000313" key="5">
    <source>
        <dbReference type="EMBL" id="GAT96456.1"/>
    </source>
</evidence>
<dbReference type="GO" id="GO:0005634">
    <property type="term" value="C:nucleus"/>
    <property type="evidence" value="ECO:0007669"/>
    <property type="project" value="TreeGrafter"/>
</dbReference>
<dbReference type="InterPro" id="IPR036322">
    <property type="entry name" value="WD40_repeat_dom_sf"/>
</dbReference>
<keyword evidence="2 4" id="KW-0853">WD repeat</keyword>
<dbReference type="OMA" id="TPESTIW"/>
<dbReference type="EMBL" id="BDEQ01000001">
    <property type="protein sequence ID" value="GAT96456.1"/>
    <property type="molecule type" value="Genomic_DNA"/>
</dbReference>
<dbReference type="InterPro" id="IPR001680">
    <property type="entry name" value="WD40_rpt"/>
</dbReference>
<accession>A0A5K1V6R9</accession>
<gene>
    <name evidence="5" type="ORF">CL6EHI_035080</name>
</gene>
<dbReference type="PROSITE" id="PS50082">
    <property type="entry name" value="WD_REPEATS_2"/>
    <property type="match status" value="2"/>
</dbReference>
<dbReference type="Gene3D" id="2.130.10.10">
    <property type="entry name" value="YVTN repeat-like/Quinoprotein amine dehydrogenase"/>
    <property type="match status" value="2"/>
</dbReference>
<evidence type="ECO:0000256" key="2">
    <source>
        <dbReference type="ARBA" id="ARBA00022574"/>
    </source>
</evidence>
<proteinExistence type="predicted"/>
<protein>
    <submittedName>
        <fullName evidence="5">WD domain containing protein</fullName>
    </submittedName>
</protein>
<dbReference type="PROSITE" id="PS00678">
    <property type="entry name" value="WD_REPEATS_1"/>
    <property type="match status" value="1"/>
</dbReference>
<reference evidence="5 6" key="1">
    <citation type="submission" date="2016-05" db="EMBL/GenBank/DDBJ databases">
        <title>First whole genome sequencing of Entamoeba histolytica HM1:IMSS-clone-6.</title>
        <authorList>
            <person name="Mukherjee Avik.K."/>
            <person name="Izumyama S."/>
            <person name="Nakada-Tsukui K."/>
            <person name="Nozaki T."/>
        </authorList>
    </citation>
    <scope>NUCLEOTIDE SEQUENCE [LARGE SCALE GENOMIC DNA]</scope>
    <source>
        <strain evidence="5 6">HM1:IMSS clone 6</strain>
    </source>
</reference>
<dbReference type="FunFam" id="2.130.10.10:FF:001639">
    <property type="entry name" value="WD domain, G-beta repeat-containing protein"/>
    <property type="match status" value="1"/>
</dbReference>
<dbReference type="SUPFAM" id="SSF50978">
    <property type="entry name" value="WD40 repeat-like"/>
    <property type="match status" value="1"/>
</dbReference>
<evidence type="ECO:0000313" key="6">
    <source>
        <dbReference type="Proteomes" id="UP000078387"/>
    </source>
</evidence>
<keyword evidence="3" id="KW-0677">Repeat</keyword>
<dbReference type="VEuPathDB" id="AmoebaDB:EHI7A_167740"/>
<dbReference type="SMART" id="SM00320">
    <property type="entry name" value="WD40"/>
    <property type="match status" value="5"/>
</dbReference>
<dbReference type="AlphaFoldDB" id="A0A5K1V6R9"/>
<feature type="repeat" description="WD" evidence="4">
    <location>
        <begin position="328"/>
        <end position="368"/>
    </location>
</feature>
<comment type="caution">
    <text evidence="5">The sequence shown here is derived from an EMBL/GenBank/DDBJ whole genome shotgun (WGS) entry which is preliminary data.</text>
</comment>
<dbReference type="VEuPathDB" id="AmoebaDB:EHI8A_186630"/>
<dbReference type="PANTHER" id="PTHR14091:SF0">
    <property type="entry name" value="PERIODIC TRYPTOPHAN PROTEIN 1 HOMOLOG"/>
    <property type="match status" value="1"/>
</dbReference>
<evidence type="ECO:0000256" key="1">
    <source>
        <dbReference type="ARBA" id="ARBA00022553"/>
    </source>
</evidence>
<dbReference type="Pfam" id="PF00400">
    <property type="entry name" value="WD40"/>
    <property type="match status" value="2"/>
</dbReference>
<organism evidence="5 6">
    <name type="scientific">Entamoeba histolytica</name>
    <dbReference type="NCBI Taxonomy" id="5759"/>
    <lineage>
        <taxon>Eukaryota</taxon>
        <taxon>Amoebozoa</taxon>
        <taxon>Evosea</taxon>
        <taxon>Archamoebae</taxon>
        <taxon>Mastigamoebida</taxon>
        <taxon>Entamoebidae</taxon>
        <taxon>Entamoeba</taxon>
    </lineage>
</organism>
<dbReference type="VEuPathDB" id="AmoebaDB:KM1_260410"/>
<dbReference type="PANTHER" id="PTHR14091">
    <property type="entry name" value="PERIODIC TRYPTOPHAN PROTEIN 1"/>
    <property type="match status" value="1"/>
</dbReference>
<dbReference type="Proteomes" id="UP000078387">
    <property type="component" value="Unassembled WGS sequence"/>
</dbReference>
<keyword evidence="1" id="KW-0597">Phosphoprotein</keyword>
<dbReference type="GO" id="GO:0006364">
    <property type="term" value="P:rRNA processing"/>
    <property type="evidence" value="ECO:0007669"/>
    <property type="project" value="InterPro"/>
</dbReference>
<dbReference type="InterPro" id="IPR019775">
    <property type="entry name" value="WD40_repeat_CS"/>
</dbReference>
<evidence type="ECO:0000256" key="4">
    <source>
        <dbReference type="PROSITE-ProRule" id="PRU00221"/>
    </source>
</evidence>
<sequence length="405" mass="45552">MYSTTCWIPKAHLSNYPIIPNFEQLYNEEVQKDENQAMEEDEIVKKYGLSNYDDDEDDYAKYALTKQGDGFDPDMEEDDSEVEENLIADTDSVLIAGMFDNVEVDYRLEFIVMEQSADNKYIHHDILMPNIPLTTSYLDMGSCPINGIKNIVAVSCLGKPLELWNVDSLEDTTPLVVLDPTNGAIINQAREINDKFDDNATVLSVGWNSLQKNILATGSADHIIRFWDLASMKVAHQLNHHQGKVQVCSWNPVDGSILATGSFGENGSQAAMYLLDARQQKTLGNWFCQCDMNDFVWNNDGRLFMITFEDGRVELRDMRNLNNPVWELAAHEKVCTCASIYNNGIFATGGEDKYVKIWDAKGGKPYVLKQIDCKGDVLACSWCPDIHGMLAVGGEFGLKFFSALR</sequence>
<dbReference type="VEuPathDB" id="AmoebaDB:EHI5A_208920"/>
<dbReference type="InterPro" id="IPR015943">
    <property type="entry name" value="WD40/YVTN_repeat-like_dom_sf"/>
</dbReference>
<name>A0A5K1V6R9_ENTHI</name>
<dbReference type="InterPro" id="IPR044285">
    <property type="entry name" value="PWP1"/>
</dbReference>